<evidence type="ECO:0000313" key="2">
    <source>
        <dbReference type="Proteomes" id="UP000886998"/>
    </source>
</evidence>
<protein>
    <submittedName>
        <fullName evidence="1">Uncharacterized protein</fullName>
    </submittedName>
</protein>
<dbReference type="Proteomes" id="UP000886998">
    <property type="component" value="Unassembled WGS sequence"/>
</dbReference>
<comment type="caution">
    <text evidence="1">The sequence shown here is derived from an EMBL/GenBank/DDBJ whole genome shotgun (WGS) entry which is preliminary data.</text>
</comment>
<proteinExistence type="predicted"/>
<accession>A0A8X6YN88</accession>
<dbReference type="OrthoDB" id="6423300at2759"/>
<gene>
    <name evidence="1" type="ORF">TNIN_174481</name>
</gene>
<dbReference type="EMBL" id="BMAV01019591">
    <property type="protein sequence ID" value="GFY72674.1"/>
    <property type="molecule type" value="Genomic_DNA"/>
</dbReference>
<organism evidence="1 2">
    <name type="scientific">Trichonephila inaurata madagascariensis</name>
    <dbReference type="NCBI Taxonomy" id="2747483"/>
    <lineage>
        <taxon>Eukaryota</taxon>
        <taxon>Metazoa</taxon>
        <taxon>Ecdysozoa</taxon>
        <taxon>Arthropoda</taxon>
        <taxon>Chelicerata</taxon>
        <taxon>Arachnida</taxon>
        <taxon>Araneae</taxon>
        <taxon>Araneomorphae</taxon>
        <taxon>Entelegynae</taxon>
        <taxon>Araneoidea</taxon>
        <taxon>Nephilidae</taxon>
        <taxon>Trichonephila</taxon>
        <taxon>Trichonephila inaurata</taxon>
    </lineage>
</organism>
<dbReference type="AlphaFoldDB" id="A0A8X6YN88"/>
<evidence type="ECO:0000313" key="1">
    <source>
        <dbReference type="EMBL" id="GFY72674.1"/>
    </source>
</evidence>
<keyword evidence="2" id="KW-1185">Reference proteome</keyword>
<reference evidence="1" key="1">
    <citation type="submission" date="2020-08" db="EMBL/GenBank/DDBJ databases">
        <title>Multicomponent nature underlies the extraordinary mechanical properties of spider dragline silk.</title>
        <authorList>
            <person name="Kono N."/>
            <person name="Nakamura H."/>
            <person name="Mori M."/>
            <person name="Yoshida Y."/>
            <person name="Ohtoshi R."/>
            <person name="Malay A.D."/>
            <person name="Moran D.A.P."/>
            <person name="Tomita M."/>
            <person name="Numata K."/>
            <person name="Arakawa K."/>
        </authorList>
    </citation>
    <scope>NUCLEOTIDE SEQUENCE</scope>
</reference>
<sequence length="89" mass="9763">METCPYSIRRRMASDVYADRTPTGTLSSRARLQYPLAGKKPVIPLINSRPSYDPQADQSSPGVGLLRLRLWERIIAASGEVSSSVVTLS</sequence>
<name>A0A8X6YN88_9ARAC</name>